<dbReference type="OrthoDB" id="4690547at2"/>
<evidence type="ECO:0000256" key="2">
    <source>
        <dbReference type="ARBA" id="ARBA00023002"/>
    </source>
</evidence>
<proteinExistence type="inferred from homology"/>
<dbReference type="PROSITE" id="PS00061">
    <property type="entry name" value="ADH_SHORT"/>
    <property type="match status" value="1"/>
</dbReference>
<keyword evidence="5" id="KW-1185">Reference proteome</keyword>
<dbReference type="PRINTS" id="PR00081">
    <property type="entry name" value="GDHRDH"/>
</dbReference>
<dbReference type="InterPro" id="IPR036291">
    <property type="entry name" value="NAD(P)-bd_dom_sf"/>
</dbReference>
<comment type="similarity">
    <text evidence="1 3">Belongs to the short-chain dehydrogenases/reductases (SDR) family.</text>
</comment>
<dbReference type="InterPro" id="IPR020904">
    <property type="entry name" value="Sc_DH/Rdtase_CS"/>
</dbReference>
<dbReference type="Gene3D" id="3.40.50.720">
    <property type="entry name" value="NAD(P)-binding Rossmann-like Domain"/>
    <property type="match status" value="1"/>
</dbReference>
<dbReference type="AlphaFoldDB" id="A0A2T8F7S6"/>
<dbReference type="InterPro" id="IPR002347">
    <property type="entry name" value="SDR_fam"/>
</dbReference>
<evidence type="ECO:0000256" key="1">
    <source>
        <dbReference type="ARBA" id="ARBA00006484"/>
    </source>
</evidence>
<dbReference type="FunFam" id="3.40.50.720:FF:000084">
    <property type="entry name" value="Short-chain dehydrogenase reductase"/>
    <property type="match status" value="1"/>
</dbReference>
<dbReference type="PANTHER" id="PTHR43391">
    <property type="entry name" value="RETINOL DEHYDROGENASE-RELATED"/>
    <property type="match status" value="1"/>
</dbReference>
<evidence type="ECO:0000256" key="3">
    <source>
        <dbReference type="RuleBase" id="RU000363"/>
    </source>
</evidence>
<dbReference type="PRINTS" id="PR00080">
    <property type="entry name" value="SDRFAMILY"/>
</dbReference>
<protein>
    <submittedName>
        <fullName evidence="4">Acetoin dehydrogenase</fullName>
    </submittedName>
</protein>
<dbReference type="RefSeq" id="WP_116573533.1">
    <property type="nucleotide sequence ID" value="NZ_QDGZ01000007.1"/>
</dbReference>
<accession>A0A2T8F7S6</accession>
<dbReference type="EMBL" id="QDGZ01000007">
    <property type="protein sequence ID" value="PVG81768.1"/>
    <property type="molecule type" value="Genomic_DNA"/>
</dbReference>
<evidence type="ECO:0000313" key="5">
    <source>
        <dbReference type="Proteomes" id="UP000246018"/>
    </source>
</evidence>
<comment type="caution">
    <text evidence="4">The sequence shown here is derived from an EMBL/GenBank/DDBJ whole genome shotgun (WGS) entry which is preliminary data.</text>
</comment>
<organism evidence="4 5">
    <name type="scientific">Nocardioides gansuensis</name>
    <dbReference type="NCBI Taxonomy" id="2138300"/>
    <lineage>
        <taxon>Bacteria</taxon>
        <taxon>Bacillati</taxon>
        <taxon>Actinomycetota</taxon>
        <taxon>Actinomycetes</taxon>
        <taxon>Propionibacteriales</taxon>
        <taxon>Nocardioidaceae</taxon>
        <taxon>Nocardioides</taxon>
    </lineage>
</organism>
<name>A0A2T8F7S6_9ACTN</name>
<dbReference type="Proteomes" id="UP000246018">
    <property type="component" value="Unassembled WGS sequence"/>
</dbReference>
<gene>
    <name evidence="4" type="ORF">DDE18_17530</name>
</gene>
<keyword evidence="2" id="KW-0560">Oxidoreductase</keyword>
<dbReference type="PANTHER" id="PTHR43391:SF82">
    <property type="entry name" value="OXIDOREDUCTASE SADH-RELATED"/>
    <property type="match status" value="1"/>
</dbReference>
<dbReference type="SUPFAM" id="SSF51735">
    <property type="entry name" value="NAD(P)-binding Rossmann-fold domains"/>
    <property type="match status" value="1"/>
</dbReference>
<dbReference type="Pfam" id="PF00106">
    <property type="entry name" value="adh_short"/>
    <property type="match status" value="1"/>
</dbReference>
<dbReference type="GO" id="GO:0016491">
    <property type="term" value="F:oxidoreductase activity"/>
    <property type="evidence" value="ECO:0007669"/>
    <property type="project" value="UniProtKB-KW"/>
</dbReference>
<evidence type="ECO:0000313" key="4">
    <source>
        <dbReference type="EMBL" id="PVG81768.1"/>
    </source>
</evidence>
<sequence length="291" mass="30830">MKSLQDKVVVVTGAASGIGRAVAVEVARQGALVAVSDVDRAGLRETVALVKDAGAPDVHSAPLDVSDRAAFAAYARDVVAHFGRVNVVVNNAGVALAGDFEDLDYADMEWIVGINLWGVVHGTKEFLPHLIASGDGHVVNISSLFGLISIPGQSLYNATKYAVRGMSEALREEMLVAGHPVGVTVVHPGGIKTAIARNARVSDKQDAEATADLFDKRLARMTPEKAARIIVRGILKDQARVLVGIDAHALHHFARLTGSRYQDIVAAVAGRTVKTRKAVLTEKDLDESVIP</sequence>
<reference evidence="4 5" key="1">
    <citation type="submission" date="2018-04" db="EMBL/GenBank/DDBJ databases">
        <title>Genome of Nocardioides gansuensis WSJ-1.</title>
        <authorList>
            <person name="Wu S."/>
            <person name="Wang G."/>
        </authorList>
    </citation>
    <scope>NUCLEOTIDE SEQUENCE [LARGE SCALE GENOMIC DNA]</scope>
    <source>
        <strain evidence="4 5">WSJ-1</strain>
    </source>
</reference>